<evidence type="ECO:0000256" key="1">
    <source>
        <dbReference type="ARBA" id="ARBA00008535"/>
    </source>
</evidence>
<evidence type="ECO:0000313" key="6">
    <source>
        <dbReference type="EMBL" id="KAL1276909.1"/>
    </source>
</evidence>
<dbReference type="Proteomes" id="UP001558613">
    <property type="component" value="Unassembled WGS sequence"/>
</dbReference>
<sequence length="379" mass="45378">MSAPGPHVFLLVIKLGVRFTEEERNSVQWIQENFGKEALLRTIILFTHTDLLKGTSLKEYIKKSHYLPKIVDSCGGRYHSVNNEDRNNQHQITELLQKMNALGENGIMHYTPEMFRTIQTEITGKGGMKKPNIIHILSITILIGVIFLGTQQWNKEDKLKNEIQHLEKKVEQLIRMIEDSKQEEKQLRNELSLIEEYEKNQKNKLEEIEHEEMQLRKNISQNEEDKKNQKNKLKATEKEEKQLKDKLPQTDQEEVWLDNELQSKEELQQLQKKLQQEENDYQLEQQLLQKEEERIQQKHKLLDKKKETFELTKKLLKLNQEKHQIKNELVQKEQEKQELQNKIQQKEHENKNLEKELEQEKNEKEQLENKLSEYKQTLH</sequence>
<dbReference type="InterPro" id="IPR006703">
    <property type="entry name" value="G_AIG1"/>
</dbReference>
<dbReference type="SUPFAM" id="SSF52540">
    <property type="entry name" value="P-loop containing nucleoside triphosphate hydrolases"/>
    <property type="match status" value="1"/>
</dbReference>
<evidence type="ECO:0000256" key="3">
    <source>
        <dbReference type="ARBA" id="ARBA00023134"/>
    </source>
</evidence>
<feature type="region of interest" description="Disordered" evidence="4">
    <location>
        <begin position="333"/>
        <end position="379"/>
    </location>
</feature>
<keyword evidence="2" id="KW-0547">Nucleotide-binding</keyword>
<dbReference type="PANTHER" id="PTHR10903:SF188">
    <property type="entry name" value="GTPASE IMAP FAMILY MEMBER 2-LIKE-RELATED"/>
    <property type="match status" value="1"/>
</dbReference>
<evidence type="ECO:0000256" key="2">
    <source>
        <dbReference type="ARBA" id="ARBA00022741"/>
    </source>
</evidence>
<evidence type="ECO:0000259" key="5">
    <source>
        <dbReference type="PROSITE" id="PS51720"/>
    </source>
</evidence>
<evidence type="ECO:0000313" key="7">
    <source>
        <dbReference type="Proteomes" id="UP001558613"/>
    </source>
</evidence>
<comment type="caution">
    <text evidence="6">The sequence shown here is derived from an EMBL/GenBank/DDBJ whole genome shotgun (WGS) entry which is preliminary data.</text>
</comment>
<dbReference type="PANTHER" id="PTHR10903">
    <property type="entry name" value="GTPASE, IMAP FAMILY MEMBER-RELATED"/>
    <property type="match status" value="1"/>
</dbReference>
<reference evidence="6 7" key="1">
    <citation type="submission" date="2023-09" db="EMBL/GenBank/DDBJ databases">
        <authorList>
            <person name="Wang M."/>
        </authorList>
    </citation>
    <scope>NUCLEOTIDE SEQUENCE [LARGE SCALE GENOMIC DNA]</scope>
    <source>
        <strain evidence="6">GT-2023</strain>
        <tissue evidence="6">Liver</tissue>
    </source>
</reference>
<organism evidence="6 7">
    <name type="scientific">Cirrhinus molitorella</name>
    <name type="common">mud carp</name>
    <dbReference type="NCBI Taxonomy" id="172907"/>
    <lineage>
        <taxon>Eukaryota</taxon>
        <taxon>Metazoa</taxon>
        <taxon>Chordata</taxon>
        <taxon>Craniata</taxon>
        <taxon>Vertebrata</taxon>
        <taxon>Euteleostomi</taxon>
        <taxon>Actinopterygii</taxon>
        <taxon>Neopterygii</taxon>
        <taxon>Teleostei</taxon>
        <taxon>Ostariophysi</taxon>
        <taxon>Cypriniformes</taxon>
        <taxon>Cyprinidae</taxon>
        <taxon>Labeoninae</taxon>
        <taxon>Labeonini</taxon>
        <taxon>Cirrhinus</taxon>
    </lineage>
</organism>
<gene>
    <name evidence="6" type="ORF">QQF64_023582</name>
</gene>
<dbReference type="InterPro" id="IPR045058">
    <property type="entry name" value="GIMA/IAN/Toc"/>
</dbReference>
<dbReference type="InterPro" id="IPR027417">
    <property type="entry name" value="P-loop_NTPase"/>
</dbReference>
<keyword evidence="7" id="KW-1185">Reference proteome</keyword>
<protein>
    <recommendedName>
        <fullName evidence="5">AIG1-type G domain-containing protein</fullName>
    </recommendedName>
</protein>
<evidence type="ECO:0000256" key="4">
    <source>
        <dbReference type="SAM" id="MobiDB-lite"/>
    </source>
</evidence>
<feature type="region of interest" description="Disordered" evidence="4">
    <location>
        <begin position="216"/>
        <end position="252"/>
    </location>
</feature>
<feature type="compositionally biased region" description="Basic and acidic residues" evidence="4">
    <location>
        <begin position="333"/>
        <end position="373"/>
    </location>
</feature>
<dbReference type="EMBL" id="JAYMGO010000003">
    <property type="protein sequence ID" value="KAL1276909.1"/>
    <property type="molecule type" value="Genomic_DNA"/>
</dbReference>
<proteinExistence type="inferred from homology"/>
<keyword evidence="3" id="KW-0342">GTP-binding</keyword>
<accession>A0ABR3NJ26</accession>
<feature type="compositionally biased region" description="Basic and acidic residues" evidence="4">
    <location>
        <begin position="223"/>
        <end position="248"/>
    </location>
</feature>
<dbReference type="Gene3D" id="3.40.50.300">
    <property type="entry name" value="P-loop containing nucleotide triphosphate hydrolases"/>
    <property type="match status" value="1"/>
</dbReference>
<dbReference type="Pfam" id="PF04548">
    <property type="entry name" value="AIG1"/>
    <property type="match status" value="1"/>
</dbReference>
<comment type="similarity">
    <text evidence="1">Belongs to the TRAFAC class TrmE-Era-EngA-EngB-Septin-like GTPase superfamily. AIG1/Toc34/Toc159-like paraseptin GTPase family. IAN subfamily.</text>
</comment>
<dbReference type="PROSITE" id="PS51720">
    <property type="entry name" value="G_AIG1"/>
    <property type="match status" value="1"/>
</dbReference>
<name>A0ABR3NJ26_9TELE</name>
<feature type="domain" description="AIG1-type G" evidence="5">
    <location>
        <begin position="1"/>
        <end position="119"/>
    </location>
</feature>